<comment type="caution">
    <text evidence="11">The sequence shown here is derived from an EMBL/GenBank/DDBJ whole genome shotgun (WGS) entry which is preliminary data.</text>
</comment>
<feature type="compositionally biased region" description="Basic and acidic residues" evidence="9">
    <location>
        <begin position="1"/>
        <end position="15"/>
    </location>
</feature>
<evidence type="ECO:0000256" key="1">
    <source>
        <dbReference type="ARBA" id="ARBA00012513"/>
    </source>
</evidence>
<dbReference type="PANTHER" id="PTHR45998">
    <property type="entry name" value="SERINE/THREONINE-PROTEIN KINASE 16"/>
    <property type="match status" value="1"/>
</dbReference>
<dbReference type="SMART" id="SM00220">
    <property type="entry name" value="S_TKc"/>
    <property type="match status" value="1"/>
</dbReference>
<dbReference type="Gene3D" id="3.30.200.20">
    <property type="entry name" value="Phosphorylase Kinase, domain 1"/>
    <property type="match status" value="1"/>
</dbReference>
<evidence type="ECO:0000256" key="8">
    <source>
        <dbReference type="ARBA" id="ARBA00048679"/>
    </source>
</evidence>
<keyword evidence="6" id="KW-0067">ATP-binding</keyword>
<comment type="catalytic activity">
    <reaction evidence="8">
        <text>L-seryl-[protein] + ATP = O-phospho-L-seryl-[protein] + ADP + H(+)</text>
        <dbReference type="Rhea" id="RHEA:17989"/>
        <dbReference type="Rhea" id="RHEA-COMP:9863"/>
        <dbReference type="Rhea" id="RHEA-COMP:11604"/>
        <dbReference type="ChEBI" id="CHEBI:15378"/>
        <dbReference type="ChEBI" id="CHEBI:29999"/>
        <dbReference type="ChEBI" id="CHEBI:30616"/>
        <dbReference type="ChEBI" id="CHEBI:83421"/>
        <dbReference type="ChEBI" id="CHEBI:456216"/>
        <dbReference type="EC" id="2.7.11.1"/>
    </reaction>
</comment>
<dbReference type="EC" id="2.7.11.1" evidence="1"/>
<proteinExistence type="predicted"/>
<dbReference type="PROSITE" id="PS50011">
    <property type="entry name" value="PROTEIN_KINASE_DOM"/>
    <property type="match status" value="1"/>
</dbReference>
<dbReference type="GO" id="GO:0005524">
    <property type="term" value="F:ATP binding"/>
    <property type="evidence" value="ECO:0007669"/>
    <property type="project" value="UniProtKB-KW"/>
</dbReference>
<dbReference type="PANTHER" id="PTHR45998:SF2">
    <property type="entry name" value="SERINE_THREONINE-PROTEIN KINASE 16"/>
    <property type="match status" value="1"/>
</dbReference>
<evidence type="ECO:0000256" key="9">
    <source>
        <dbReference type="SAM" id="MobiDB-lite"/>
    </source>
</evidence>
<evidence type="ECO:0000256" key="5">
    <source>
        <dbReference type="ARBA" id="ARBA00022777"/>
    </source>
</evidence>
<dbReference type="InterPro" id="IPR000719">
    <property type="entry name" value="Prot_kinase_dom"/>
</dbReference>
<keyword evidence="12" id="KW-1185">Reference proteome</keyword>
<dbReference type="Pfam" id="PF00069">
    <property type="entry name" value="Pkinase"/>
    <property type="match status" value="1"/>
</dbReference>
<dbReference type="EMBL" id="JAGTXO010000028">
    <property type="protein sequence ID" value="KAG8461137.1"/>
    <property type="molecule type" value="Genomic_DNA"/>
</dbReference>
<evidence type="ECO:0000259" key="10">
    <source>
        <dbReference type="PROSITE" id="PS50011"/>
    </source>
</evidence>
<feature type="domain" description="Protein kinase" evidence="10">
    <location>
        <begin position="72"/>
        <end position="356"/>
    </location>
</feature>
<organism evidence="11 12">
    <name type="scientific">Diacronema lutheri</name>
    <name type="common">Unicellular marine alga</name>
    <name type="synonym">Monochrysis lutheri</name>
    <dbReference type="NCBI Taxonomy" id="2081491"/>
    <lineage>
        <taxon>Eukaryota</taxon>
        <taxon>Haptista</taxon>
        <taxon>Haptophyta</taxon>
        <taxon>Pavlovophyceae</taxon>
        <taxon>Pavlovales</taxon>
        <taxon>Pavlovaceae</taxon>
        <taxon>Diacronema</taxon>
    </lineage>
</organism>
<name>A0A8J6C3W4_DIALT</name>
<dbReference type="InterPro" id="IPR011009">
    <property type="entry name" value="Kinase-like_dom_sf"/>
</dbReference>
<evidence type="ECO:0000256" key="2">
    <source>
        <dbReference type="ARBA" id="ARBA00022527"/>
    </source>
</evidence>
<evidence type="ECO:0000256" key="7">
    <source>
        <dbReference type="ARBA" id="ARBA00047899"/>
    </source>
</evidence>
<keyword evidence="4" id="KW-0547">Nucleotide-binding</keyword>
<dbReference type="InterPro" id="IPR052239">
    <property type="entry name" value="Ser/Thr-specific_kinases"/>
</dbReference>
<feature type="region of interest" description="Disordered" evidence="9">
    <location>
        <begin position="1"/>
        <end position="25"/>
    </location>
</feature>
<dbReference type="Proteomes" id="UP000751190">
    <property type="component" value="Unassembled WGS sequence"/>
</dbReference>
<reference evidence="11" key="1">
    <citation type="submission" date="2021-05" db="EMBL/GenBank/DDBJ databases">
        <title>The genome of the haptophyte Pavlova lutheri (Diacronema luteri, Pavlovales) - a model for lipid biosynthesis in eukaryotic algae.</title>
        <authorList>
            <person name="Hulatt C.J."/>
            <person name="Posewitz M.C."/>
        </authorList>
    </citation>
    <scope>NUCLEOTIDE SEQUENCE</scope>
    <source>
        <strain evidence="11">NIVA-4/92</strain>
    </source>
</reference>
<accession>A0A8J6C3W4</accession>
<evidence type="ECO:0000256" key="3">
    <source>
        <dbReference type="ARBA" id="ARBA00022679"/>
    </source>
</evidence>
<dbReference type="GO" id="GO:0004674">
    <property type="term" value="F:protein serine/threonine kinase activity"/>
    <property type="evidence" value="ECO:0007669"/>
    <property type="project" value="UniProtKB-KW"/>
</dbReference>
<comment type="catalytic activity">
    <reaction evidence="7">
        <text>L-threonyl-[protein] + ATP = O-phospho-L-threonyl-[protein] + ADP + H(+)</text>
        <dbReference type="Rhea" id="RHEA:46608"/>
        <dbReference type="Rhea" id="RHEA-COMP:11060"/>
        <dbReference type="Rhea" id="RHEA-COMP:11605"/>
        <dbReference type="ChEBI" id="CHEBI:15378"/>
        <dbReference type="ChEBI" id="CHEBI:30013"/>
        <dbReference type="ChEBI" id="CHEBI:30616"/>
        <dbReference type="ChEBI" id="CHEBI:61977"/>
        <dbReference type="ChEBI" id="CHEBI:456216"/>
        <dbReference type="EC" id="2.7.11.1"/>
    </reaction>
</comment>
<evidence type="ECO:0000313" key="12">
    <source>
        <dbReference type="Proteomes" id="UP000751190"/>
    </source>
</evidence>
<keyword evidence="3" id="KW-0808">Transferase</keyword>
<dbReference type="OrthoDB" id="248923at2759"/>
<protein>
    <recommendedName>
        <fullName evidence="1">non-specific serine/threonine protein kinase</fullName>
        <ecNumber evidence="1">2.7.11.1</ecNumber>
    </recommendedName>
</protein>
<evidence type="ECO:0000256" key="4">
    <source>
        <dbReference type="ARBA" id="ARBA00022741"/>
    </source>
</evidence>
<sequence>MAELDKHAEDAHTESDSLNASGRAHGGSASDARSAGAGGLLGWLVRCLLLRTRLFFAFFKPGRDMSVGSRKLKVVRLLAEGGFSFVYLVANSATGERYALKKVLAADKEAVKATQWEVEVHCSFAHPNLMPLIDHTSLAGTSAQPATEFRLLMPLYSLGSVHDRICQLMGRGEVWAEADCLRILDGILDGLRQFHEHAPPWAHRDIKPANVLLKEADVPVLMDFGSTKVARSLVKSRTEALLLQEDAAQNCSMAYRAPELWDPPSDCEIDERTDVWSLGCTLFAMAFYFSPFECTIGEDDQARVCECSYLRVIGGLQFPKAHAYSDEFVQLVRWLLTVDKDKRPFVHEVQRKVAQLRGRGAHDGGDAARVWADAHA</sequence>
<dbReference type="GO" id="GO:0005737">
    <property type="term" value="C:cytoplasm"/>
    <property type="evidence" value="ECO:0007669"/>
    <property type="project" value="TreeGrafter"/>
</dbReference>
<gene>
    <name evidence="11" type="ORF">KFE25_003706</name>
</gene>
<dbReference type="SUPFAM" id="SSF56112">
    <property type="entry name" value="Protein kinase-like (PK-like)"/>
    <property type="match status" value="1"/>
</dbReference>
<keyword evidence="2" id="KW-0723">Serine/threonine-protein kinase</keyword>
<evidence type="ECO:0000256" key="6">
    <source>
        <dbReference type="ARBA" id="ARBA00022840"/>
    </source>
</evidence>
<dbReference type="AlphaFoldDB" id="A0A8J6C3W4"/>
<dbReference type="Gene3D" id="1.10.510.10">
    <property type="entry name" value="Transferase(Phosphotransferase) domain 1"/>
    <property type="match status" value="1"/>
</dbReference>
<dbReference type="OMA" id="AMHQYKV"/>
<keyword evidence="5" id="KW-0418">Kinase</keyword>
<evidence type="ECO:0000313" key="11">
    <source>
        <dbReference type="EMBL" id="KAG8461137.1"/>
    </source>
</evidence>